<organism evidence="1 2">
    <name type="scientific">Bursaphelenchus okinawaensis</name>
    <dbReference type="NCBI Taxonomy" id="465554"/>
    <lineage>
        <taxon>Eukaryota</taxon>
        <taxon>Metazoa</taxon>
        <taxon>Ecdysozoa</taxon>
        <taxon>Nematoda</taxon>
        <taxon>Chromadorea</taxon>
        <taxon>Rhabditida</taxon>
        <taxon>Tylenchina</taxon>
        <taxon>Tylenchomorpha</taxon>
        <taxon>Aphelenchoidea</taxon>
        <taxon>Aphelenchoididae</taxon>
        <taxon>Bursaphelenchus</taxon>
    </lineage>
</organism>
<sequence>MRIVVPFSAVLYGRIPRFDLQLDPELVLRIAVLRTRTHMCIGLCAMCMFGIVSPEHMCHLFMEFYGN</sequence>
<evidence type="ECO:0000313" key="2">
    <source>
        <dbReference type="Proteomes" id="UP000614601"/>
    </source>
</evidence>
<proteinExistence type="predicted"/>
<dbReference type="AlphaFoldDB" id="A0A811KB55"/>
<name>A0A811KB55_9BILA</name>
<protein>
    <submittedName>
        <fullName evidence="1">Uncharacterized protein</fullName>
    </submittedName>
</protein>
<keyword evidence="2" id="KW-1185">Reference proteome</keyword>
<evidence type="ECO:0000313" key="1">
    <source>
        <dbReference type="EMBL" id="CAD5212175.1"/>
    </source>
</evidence>
<dbReference type="Proteomes" id="UP000614601">
    <property type="component" value="Unassembled WGS sequence"/>
</dbReference>
<dbReference type="EMBL" id="CAJFDH010000002">
    <property type="protein sequence ID" value="CAD5212175.1"/>
    <property type="molecule type" value="Genomic_DNA"/>
</dbReference>
<gene>
    <name evidence="1" type="ORF">BOKJ2_LOCUS4071</name>
</gene>
<dbReference type="EMBL" id="CAJFCW020000002">
    <property type="protein sequence ID" value="CAG9095215.1"/>
    <property type="molecule type" value="Genomic_DNA"/>
</dbReference>
<accession>A0A811KB55</accession>
<reference evidence="1" key="1">
    <citation type="submission" date="2020-09" db="EMBL/GenBank/DDBJ databases">
        <authorList>
            <person name="Kikuchi T."/>
        </authorList>
    </citation>
    <scope>NUCLEOTIDE SEQUENCE</scope>
    <source>
        <strain evidence="1">SH1</strain>
    </source>
</reference>
<comment type="caution">
    <text evidence="1">The sequence shown here is derived from an EMBL/GenBank/DDBJ whole genome shotgun (WGS) entry which is preliminary data.</text>
</comment>
<dbReference type="Proteomes" id="UP000783686">
    <property type="component" value="Unassembled WGS sequence"/>
</dbReference>